<name>A0A318J6N3_9BURK</name>
<proteinExistence type="inferred from homology"/>
<comment type="subcellular location">
    <subcellularLocation>
        <location evidence="1">Cell outer membrane</location>
    </subcellularLocation>
</comment>
<feature type="chain" id="PRO_5016389378" evidence="9">
    <location>
        <begin position="32"/>
        <end position="537"/>
    </location>
</feature>
<dbReference type="InterPro" id="IPR005565">
    <property type="entry name" value="Hemolysn_activator_HlyB_C"/>
</dbReference>
<keyword evidence="8" id="KW-0998">Cell outer membrane</keyword>
<dbReference type="InterPro" id="IPR013686">
    <property type="entry name" value="Polypept-transport_assoc_ShlB"/>
</dbReference>
<evidence type="ECO:0000313" key="12">
    <source>
        <dbReference type="Proteomes" id="UP000247792"/>
    </source>
</evidence>
<dbReference type="RefSeq" id="WP_110255678.1">
    <property type="nucleotide sequence ID" value="NZ_QJKB01000004.1"/>
</dbReference>
<keyword evidence="6" id="KW-0653">Protein transport</keyword>
<dbReference type="Pfam" id="PF08479">
    <property type="entry name" value="POTRA_2"/>
    <property type="match status" value="1"/>
</dbReference>
<dbReference type="InterPro" id="IPR051544">
    <property type="entry name" value="TPS_OM_transporter"/>
</dbReference>
<accession>A0A318J6N3</accession>
<reference evidence="11 12" key="1">
    <citation type="submission" date="2018-05" db="EMBL/GenBank/DDBJ databases">
        <title>Genomic Encyclopedia of Type Strains, Phase IV (KMG-IV): sequencing the most valuable type-strain genomes for metagenomic binning, comparative biology and taxonomic classification.</title>
        <authorList>
            <person name="Goeker M."/>
        </authorList>
    </citation>
    <scope>NUCLEOTIDE SEQUENCE [LARGE SCALE GENOMIC DNA]</scope>
    <source>
        <strain evidence="11 12">DSM 19792</strain>
    </source>
</reference>
<dbReference type="OrthoDB" id="9763372at2"/>
<keyword evidence="7" id="KW-0472">Membrane</keyword>
<dbReference type="Proteomes" id="UP000247792">
    <property type="component" value="Unassembled WGS sequence"/>
</dbReference>
<dbReference type="Gene3D" id="2.40.160.50">
    <property type="entry name" value="membrane protein fhac: a member of the omp85/tpsb transporter family"/>
    <property type="match status" value="1"/>
</dbReference>
<dbReference type="InterPro" id="IPR034746">
    <property type="entry name" value="POTRA"/>
</dbReference>
<evidence type="ECO:0000256" key="5">
    <source>
        <dbReference type="ARBA" id="ARBA00022692"/>
    </source>
</evidence>
<evidence type="ECO:0000259" key="10">
    <source>
        <dbReference type="PROSITE" id="PS51779"/>
    </source>
</evidence>
<evidence type="ECO:0000256" key="2">
    <source>
        <dbReference type="ARBA" id="ARBA00009055"/>
    </source>
</evidence>
<feature type="domain" description="POTRA" evidence="10">
    <location>
        <begin position="41"/>
        <end position="116"/>
    </location>
</feature>
<evidence type="ECO:0000256" key="8">
    <source>
        <dbReference type="ARBA" id="ARBA00023237"/>
    </source>
</evidence>
<evidence type="ECO:0000313" key="11">
    <source>
        <dbReference type="EMBL" id="PXX43124.1"/>
    </source>
</evidence>
<dbReference type="GO" id="GO:0008320">
    <property type="term" value="F:protein transmembrane transporter activity"/>
    <property type="evidence" value="ECO:0007669"/>
    <property type="project" value="TreeGrafter"/>
</dbReference>
<evidence type="ECO:0000256" key="6">
    <source>
        <dbReference type="ARBA" id="ARBA00022927"/>
    </source>
</evidence>
<evidence type="ECO:0000256" key="3">
    <source>
        <dbReference type="ARBA" id="ARBA00022448"/>
    </source>
</evidence>
<keyword evidence="4" id="KW-1134">Transmembrane beta strand</keyword>
<feature type="signal peptide" evidence="9">
    <location>
        <begin position="1"/>
        <end position="31"/>
    </location>
</feature>
<dbReference type="GO" id="GO:0009279">
    <property type="term" value="C:cell outer membrane"/>
    <property type="evidence" value="ECO:0007669"/>
    <property type="project" value="UniProtKB-SubCell"/>
</dbReference>
<dbReference type="PROSITE" id="PS51779">
    <property type="entry name" value="POTRA"/>
    <property type="match status" value="1"/>
</dbReference>
<gene>
    <name evidence="11" type="ORF">DFR42_104125</name>
</gene>
<keyword evidence="3" id="KW-0813">Transport</keyword>
<keyword evidence="9" id="KW-0732">Signal</keyword>
<protein>
    <submittedName>
        <fullName evidence="11">Hemolysin activation/secretion protein</fullName>
    </submittedName>
</protein>
<comment type="similarity">
    <text evidence="2">Belongs to the TPS (TC 1.B.20) family.</text>
</comment>
<organism evidence="11 12">
    <name type="scientific">Undibacterium pigrum</name>
    <dbReference type="NCBI Taxonomy" id="401470"/>
    <lineage>
        <taxon>Bacteria</taxon>
        <taxon>Pseudomonadati</taxon>
        <taxon>Pseudomonadota</taxon>
        <taxon>Betaproteobacteria</taxon>
        <taxon>Burkholderiales</taxon>
        <taxon>Oxalobacteraceae</taxon>
        <taxon>Undibacterium</taxon>
    </lineage>
</organism>
<sequence length="537" mass="58202">MRPLKNKQVQSRFSLSLIFALAIGFSQPLAAQDTDSVIGRFDISRYEVKGNDLLTAAALESLLAPYTGKSRSFADVQKALEALEKAYHQKGYSLVQVVLPEQELNQGVVKFVVVQARIASVSVKGNRHFDNDNVRRSLPQLREGDTPNIKKLSDSLKTANENPAKKTNLQFETTTKEGEVNAVLNVNDNKPWTVGANLDNAGDSNTGKSHLGLLFQHANISGRDDVLSLQYTTTLQKPSKYAVFGVGYHLPLYQLGDSVDLYASYSNVDSGSIAAGIFDLNVSGRGSVIGGRYNYNLGRTEDFDSRLILGWDYKAFKNNVALQGIQLGNDVTVHPLSLSYAATMSSASGEANAYLTAVHNLPGGEKGKTEDFLKVRSGATAGYSILRYGLGYSRVLPAAWQLKLMLSGQYTRDSLVPGEQFGAGGASSVRGFTERALANDYGTLVSAEIYTPNLCTGFTASFTQCQLLGFYDAAHVSRNKALPGEQSSGSIASVGIGIRLAISRMMSLQMDYGKSLRAPDELGKDDKRLHVRLGVNY</sequence>
<dbReference type="PANTHER" id="PTHR34597:SF3">
    <property type="entry name" value="OUTER MEMBRANE TRANSPORTER CDIB"/>
    <property type="match status" value="1"/>
</dbReference>
<comment type="caution">
    <text evidence="11">The sequence shown here is derived from an EMBL/GenBank/DDBJ whole genome shotgun (WGS) entry which is preliminary data.</text>
</comment>
<evidence type="ECO:0000256" key="4">
    <source>
        <dbReference type="ARBA" id="ARBA00022452"/>
    </source>
</evidence>
<dbReference type="Gene3D" id="3.10.20.310">
    <property type="entry name" value="membrane protein fhac"/>
    <property type="match status" value="1"/>
</dbReference>
<evidence type="ECO:0000256" key="9">
    <source>
        <dbReference type="SAM" id="SignalP"/>
    </source>
</evidence>
<keyword evidence="12" id="KW-1185">Reference proteome</keyword>
<dbReference type="AlphaFoldDB" id="A0A318J6N3"/>
<keyword evidence="5" id="KW-0812">Transmembrane</keyword>
<dbReference type="PANTHER" id="PTHR34597">
    <property type="entry name" value="SLR1661 PROTEIN"/>
    <property type="match status" value="1"/>
</dbReference>
<evidence type="ECO:0000256" key="1">
    <source>
        <dbReference type="ARBA" id="ARBA00004442"/>
    </source>
</evidence>
<dbReference type="Pfam" id="PF03865">
    <property type="entry name" value="ShlB"/>
    <property type="match status" value="1"/>
</dbReference>
<evidence type="ECO:0000256" key="7">
    <source>
        <dbReference type="ARBA" id="ARBA00023136"/>
    </source>
</evidence>
<dbReference type="GO" id="GO:0098046">
    <property type="term" value="C:type V protein secretion system complex"/>
    <property type="evidence" value="ECO:0007669"/>
    <property type="project" value="TreeGrafter"/>
</dbReference>
<dbReference type="EMBL" id="QJKB01000004">
    <property type="protein sequence ID" value="PXX43124.1"/>
    <property type="molecule type" value="Genomic_DNA"/>
</dbReference>
<dbReference type="GO" id="GO:0046819">
    <property type="term" value="P:protein secretion by the type V secretion system"/>
    <property type="evidence" value="ECO:0007669"/>
    <property type="project" value="TreeGrafter"/>
</dbReference>